<keyword evidence="1" id="KW-1133">Transmembrane helix</keyword>
<dbReference type="EMBL" id="VOIH02000010">
    <property type="protein sequence ID" value="KAF3435924.1"/>
    <property type="molecule type" value="Genomic_DNA"/>
</dbReference>
<organism evidence="2 3">
    <name type="scientific">Rhamnella rubrinervis</name>
    <dbReference type="NCBI Taxonomy" id="2594499"/>
    <lineage>
        <taxon>Eukaryota</taxon>
        <taxon>Viridiplantae</taxon>
        <taxon>Streptophyta</taxon>
        <taxon>Embryophyta</taxon>
        <taxon>Tracheophyta</taxon>
        <taxon>Spermatophyta</taxon>
        <taxon>Magnoliopsida</taxon>
        <taxon>eudicotyledons</taxon>
        <taxon>Gunneridae</taxon>
        <taxon>Pentapetalae</taxon>
        <taxon>rosids</taxon>
        <taxon>fabids</taxon>
        <taxon>Rosales</taxon>
        <taxon>Rhamnaceae</taxon>
        <taxon>rhamnoid group</taxon>
        <taxon>Rhamneae</taxon>
        <taxon>Rhamnella</taxon>
    </lineage>
</organism>
<dbReference type="Proteomes" id="UP000796880">
    <property type="component" value="Unassembled WGS sequence"/>
</dbReference>
<evidence type="ECO:0000256" key="1">
    <source>
        <dbReference type="SAM" id="Phobius"/>
    </source>
</evidence>
<proteinExistence type="predicted"/>
<evidence type="ECO:0000313" key="2">
    <source>
        <dbReference type="EMBL" id="KAF3435924.1"/>
    </source>
</evidence>
<name>A0A8K0GRN5_9ROSA</name>
<comment type="caution">
    <text evidence="2">The sequence shown here is derived from an EMBL/GenBank/DDBJ whole genome shotgun (WGS) entry which is preliminary data.</text>
</comment>
<dbReference type="AlphaFoldDB" id="A0A8K0GRN5"/>
<keyword evidence="1" id="KW-0472">Membrane</keyword>
<accession>A0A8K0GRN5</accession>
<feature type="transmembrane region" description="Helical" evidence="1">
    <location>
        <begin position="6"/>
        <end position="34"/>
    </location>
</feature>
<evidence type="ECO:0000313" key="3">
    <source>
        <dbReference type="Proteomes" id="UP000796880"/>
    </source>
</evidence>
<keyword evidence="1" id="KW-0812">Transmembrane</keyword>
<reference evidence="2" key="1">
    <citation type="submission" date="2020-03" db="EMBL/GenBank/DDBJ databases">
        <title>A high-quality chromosome-level genome assembly of a woody plant with both climbing and erect habits, Rhamnella rubrinervis.</title>
        <authorList>
            <person name="Lu Z."/>
            <person name="Yang Y."/>
            <person name="Zhu X."/>
            <person name="Sun Y."/>
        </authorList>
    </citation>
    <scope>NUCLEOTIDE SEQUENCE</scope>
    <source>
        <strain evidence="2">BYM</strain>
        <tissue evidence="2">Leaf</tissue>
    </source>
</reference>
<dbReference type="OrthoDB" id="904575at2759"/>
<protein>
    <submittedName>
        <fullName evidence="2">Uncharacterized protein</fullName>
    </submittedName>
</protein>
<gene>
    <name evidence="2" type="ORF">FNV43_RR23016</name>
</gene>
<keyword evidence="3" id="KW-1185">Reference proteome</keyword>
<sequence>MAVVFLLKIIFFVLTTISNLVARLIFTTTAYLVVLLIHKFKVSGEAVHGALGQVAEMIRAFSEYLMELVMEAMKTIIYSSYDLLKGGVMVSAAAASLAIWDLLEKTRASLDEKLKEFPEALEGFAEMVSTVAVNLWNSCMGALGYVRDNA</sequence>